<dbReference type="Pfam" id="PF18962">
    <property type="entry name" value="Por_Secre_tail"/>
    <property type="match status" value="1"/>
</dbReference>
<dbReference type="PANTHER" id="PTHR47199">
    <property type="entry name" value="PHOTOSYSTEM II STABILITY/ASSEMBLY FACTOR HCF136, CHLOROPLASTIC"/>
    <property type="match status" value="1"/>
</dbReference>
<dbReference type="InterPro" id="IPR015943">
    <property type="entry name" value="WD40/YVTN_repeat-like_dom_sf"/>
</dbReference>
<dbReference type="Proteomes" id="UP000248688">
    <property type="component" value="Chromosome"/>
</dbReference>
<feature type="domain" description="Photosynthesis system II assembly factor Ycf48/Hcf136-like" evidence="4">
    <location>
        <begin position="393"/>
        <end position="523"/>
    </location>
</feature>
<sequence length="933" mass="100418">MKKHLLLFFFSLALSSSVVAQSWKRTSSWGNELTDIHWVNEDVAFASGDRIMLKSIDGGSSWSEMPVPTEARLLSVDFFDHQNGAMAGEGGTLLTTHNGGLSWQTLDLGISEDLLTVYYHSAASMWITGTSGTLRYSADNGSTWTSIDLATSADINSLYFTNQSTGYLTTSTGEIQKTTDGGQSWQPLSAPVSTSLNSLYFTNDTTGYAVGNGGVILKTIDAGTEWTSLQSGTNYHYRRVAFNRNDPDIGAIVGEQGTVLYTDNAGLTFSVRNSRTTERINGLDYKQSTNTVIAVAGAGTILSSTNSGSSWTALFSGTPKDFHSTDFVSDTRGYIAGKEAVILRTTNGGSSYADFSRPLAVDFNAIAFQSNAFGYVVGDDGTVLNTTNSGSAWTALNPATDKDLYGLHFFDVNEGYIVGQDGFIAKTENRGVNWSIINLGNQAYDAYAIGFFENGIGLIIGEEGLLLRNTGQDNWEKVPLGTSENLNGLTAINDSTAMIVGDNGKAFLSNDYGASWIAINTEANHHLQDVAFLDDKTGFVVGNKGLLLKTTDQGGTWELVDTQTFQDFHSLSFGHATTGYAVGDFGMVYQYSCEIPKSTGLIEGQDNICLSQQIYTLSHEDGNELTYEWRIDGGEILEGQGTDRIVVQWQNTGRNAVLVKSQNICGDGPTEALEVTVSTSPTQIEEIIGNGVACLEASAAYEVDSIPGMEYIWEASNGRIESGQGSAHVSVSWQATGAQTITSTPRNACGEGTATAKAINVIQAPAQPDAITGLVQVGLEEQPYEVTPVDGVNYQWRTDGGTILSGQGTHAVVINWEHEGDFPLEVIPTNACNEGQSQLLNINVNLITGIADEPEKPEIKIYPNPSSGNIHINVKGVGNIRAIRVIDPLGRYLRKIATEDGIFDFDIQNLPTGIWLVEVETSAGKTVDKVWIK</sequence>
<feature type="domain" description="Photosynthesis system II assembly factor Ycf48/Hcf136-like" evidence="4">
    <location>
        <begin position="60"/>
        <end position="186"/>
    </location>
</feature>
<proteinExistence type="predicted"/>
<dbReference type="RefSeq" id="WP_112784196.1">
    <property type="nucleotide sequence ID" value="NZ_CP030041.1"/>
</dbReference>
<dbReference type="PANTHER" id="PTHR47199:SF2">
    <property type="entry name" value="PHOTOSYSTEM II STABILITY_ASSEMBLY FACTOR HCF136, CHLOROPLASTIC"/>
    <property type="match status" value="1"/>
</dbReference>
<dbReference type="Gene3D" id="2.130.10.10">
    <property type="entry name" value="YVTN repeat-like/Quinoprotein amine dehydrogenase"/>
    <property type="match status" value="3"/>
</dbReference>
<evidence type="ECO:0000313" key="7">
    <source>
        <dbReference type="EMBL" id="AWW30819.1"/>
    </source>
</evidence>
<dbReference type="SUPFAM" id="SSF50939">
    <property type="entry name" value="Sialidases"/>
    <property type="match status" value="2"/>
</dbReference>
<dbReference type="InterPro" id="IPR036278">
    <property type="entry name" value="Sialidase_sf"/>
</dbReference>
<dbReference type="InterPro" id="IPR026444">
    <property type="entry name" value="Secre_tail"/>
</dbReference>
<dbReference type="OrthoDB" id="9757809at2"/>
<reference evidence="7 8" key="1">
    <citation type="submission" date="2018-06" db="EMBL/GenBank/DDBJ databases">
        <title>Echinicola strongylocentroti sp. nov., isolated from a sea urchin Strongylocentrotus intermedius.</title>
        <authorList>
            <person name="Bae S.S."/>
        </authorList>
    </citation>
    <scope>NUCLEOTIDE SEQUENCE [LARGE SCALE GENOMIC DNA]</scope>
    <source>
        <strain evidence="7 8">MEBiC08714</strain>
    </source>
</reference>
<dbReference type="Pfam" id="PF14870">
    <property type="entry name" value="PSII_BNR"/>
    <property type="match status" value="2"/>
</dbReference>
<evidence type="ECO:0000259" key="6">
    <source>
        <dbReference type="Pfam" id="PF19408"/>
    </source>
</evidence>
<name>A0A2Z4IJ97_9BACT</name>
<keyword evidence="2" id="KW-0604">Photosystem II</keyword>
<feature type="domain" description="PKD-like" evidence="6">
    <location>
        <begin position="681"/>
        <end position="756"/>
    </location>
</feature>
<keyword evidence="1" id="KW-0602">Photosynthesis</keyword>
<dbReference type="InterPro" id="IPR028203">
    <property type="entry name" value="PSII_CF48-like_dom"/>
</dbReference>
<dbReference type="EMBL" id="CP030041">
    <property type="protein sequence ID" value="AWW30819.1"/>
    <property type="molecule type" value="Genomic_DNA"/>
</dbReference>
<feature type="chain" id="PRO_5016443472" evidence="3">
    <location>
        <begin position="21"/>
        <end position="933"/>
    </location>
</feature>
<feature type="signal peptide" evidence="3">
    <location>
        <begin position="1"/>
        <end position="20"/>
    </location>
</feature>
<dbReference type="Pfam" id="PF19408">
    <property type="entry name" value="PKD_6"/>
    <property type="match status" value="3"/>
</dbReference>
<dbReference type="NCBIfam" id="TIGR04183">
    <property type="entry name" value="Por_Secre_tail"/>
    <property type="match status" value="1"/>
</dbReference>
<gene>
    <name evidence="7" type="ORF">DN752_12170</name>
</gene>
<accession>A0A2Z4IJ97</accession>
<keyword evidence="8" id="KW-1185">Reference proteome</keyword>
<feature type="domain" description="PKD-like" evidence="6">
    <location>
        <begin position="596"/>
        <end position="675"/>
    </location>
</feature>
<dbReference type="GO" id="GO:0009523">
    <property type="term" value="C:photosystem II"/>
    <property type="evidence" value="ECO:0007669"/>
    <property type="project" value="UniProtKB-KW"/>
</dbReference>
<evidence type="ECO:0000259" key="4">
    <source>
        <dbReference type="Pfam" id="PF14870"/>
    </source>
</evidence>
<dbReference type="SUPFAM" id="SSF110296">
    <property type="entry name" value="Oligoxyloglucan reducing end-specific cellobiohydrolase"/>
    <property type="match status" value="1"/>
</dbReference>
<dbReference type="InterPro" id="IPR045829">
    <property type="entry name" value="PKD_6"/>
</dbReference>
<keyword evidence="3" id="KW-0732">Signal</keyword>
<evidence type="ECO:0000313" key="8">
    <source>
        <dbReference type="Proteomes" id="UP000248688"/>
    </source>
</evidence>
<evidence type="ECO:0000256" key="3">
    <source>
        <dbReference type="SAM" id="SignalP"/>
    </source>
</evidence>
<organism evidence="7 8">
    <name type="scientific">Echinicola strongylocentroti</name>
    <dbReference type="NCBI Taxonomy" id="1795355"/>
    <lineage>
        <taxon>Bacteria</taxon>
        <taxon>Pseudomonadati</taxon>
        <taxon>Bacteroidota</taxon>
        <taxon>Cytophagia</taxon>
        <taxon>Cytophagales</taxon>
        <taxon>Cyclobacteriaceae</taxon>
        <taxon>Echinicola</taxon>
    </lineage>
</organism>
<evidence type="ECO:0000259" key="5">
    <source>
        <dbReference type="Pfam" id="PF18962"/>
    </source>
</evidence>
<feature type="domain" description="PKD-like" evidence="6">
    <location>
        <begin position="765"/>
        <end position="841"/>
    </location>
</feature>
<evidence type="ECO:0000256" key="2">
    <source>
        <dbReference type="ARBA" id="ARBA00023276"/>
    </source>
</evidence>
<dbReference type="KEGG" id="est:DN752_12170"/>
<dbReference type="GO" id="GO:0015979">
    <property type="term" value="P:photosynthesis"/>
    <property type="evidence" value="ECO:0007669"/>
    <property type="project" value="UniProtKB-KW"/>
</dbReference>
<dbReference type="AlphaFoldDB" id="A0A2Z4IJ97"/>
<protein>
    <submittedName>
        <fullName evidence="7">Photosystem II stability/assembly factor-like protein</fullName>
    </submittedName>
</protein>
<evidence type="ECO:0000256" key="1">
    <source>
        <dbReference type="ARBA" id="ARBA00022531"/>
    </source>
</evidence>
<feature type="domain" description="Secretion system C-terminal sorting" evidence="5">
    <location>
        <begin position="861"/>
        <end position="932"/>
    </location>
</feature>